<accession>A0ABR0PX27</accession>
<comment type="caution">
    <text evidence="1">The sequence shown here is derived from an EMBL/GenBank/DDBJ whole genome shotgun (WGS) entry which is preliminary data.</text>
</comment>
<keyword evidence="2" id="KW-1185">Reference proteome</keyword>
<sequence>MELHGQVRCKEWQQIRREKPSLGWGVIRDQNGACVRGLHVTLVFVRSLKSNCGGRMMG</sequence>
<reference evidence="1 2" key="1">
    <citation type="submission" date="2023-03" db="EMBL/GenBank/DDBJ databases">
        <title>WGS of Gossypium arboreum.</title>
        <authorList>
            <person name="Yu D."/>
        </authorList>
    </citation>
    <scope>NUCLEOTIDE SEQUENCE [LARGE SCALE GENOMIC DNA]</scope>
    <source>
        <tissue evidence="1">Leaf</tissue>
    </source>
</reference>
<dbReference type="Proteomes" id="UP001358586">
    <property type="component" value="Chromosome 5"/>
</dbReference>
<proteinExistence type="predicted"/>
<dbReference type="EMBL" id="JARKNE010000005">
    <property type="protein sequence ID" value="KAK5831481.1"/>
    <property type="molecule type" value="Genomic_DNA"/>
</dbReference>
<protein>
    <submittedName>
        <fullName evidence="1">Uncharacterized protein</fullName>
    </submittedName>
</protein>
<organism evidence="1 2">
    <name type="scientific">Gossypium arboreum</name>
    <name type="common">Tree cotton</name>
    <name type="synonym">Gossypium nanking</name>
    <dbReference type="NCBI Taxonomy" id="29729"/>
    <lineage>
        <taxon>Eukaryota</taxon>
        <taxon>Viridiplantae</taxon>
        <taxon>Streptophyta</taxon>
        <taxon>Embryophyta</taxon>
        <taxon>Tracheophyta</taxon>
        <taxon>Spermatophyta</taxon>
        <taxon>Magnoliopsida</taxon>
        <taxon>eudicotyledons</taxon>
        <taxon>Gunneridae</taxon>
        <taxon>Pentapetalae</taxon>
        <taxon>rosids</taxon>
        <taxon>malvids</taxon>
        <taxon>Malvales</taxon>
        <taxon>Malvaceae</taxon>
        <taxon>Malvoideae</taxon>
        <taxon>Gossypium</taxon>
    </lineage>
</organism>
<evidence type="ECO:0000313" key="2">
    <source>
        <dbReference type="Proteomes" id="UP001358586"/>
    </source>
</evidence>
<evidence type="ECO:0000313" key="1">
    <source>
        <dbReference type="EMBL" id="KAK5831481.1"/>
    </source>
</evidence>
<name>A0ABR0PX27_GOSAR</name>
<gene>
    <name evidence="1" type="ORF">PVK06_015279</name>
</gene>